<feature type="signal peptide" evidence="6">
    <location>
        <begin position="1"/>
        <end position="19"/>
    </location>
</feature>
<dbReference type="GO" id="GO:0005576">
    <property type="term" value="C:extracellular region"/>
    <property type="evidence" value="ECO:0007669"/>
    <property type="project" value="UniProtKB-SubCell"/>
</dbReference>
<evidence type="ECO:0000259" key="7">
    <source>
        <dbReference type="PROSITE" id="PS51378"/>
    </source>
</evidence>
<feature type="domain" description="Invertebrate defensins family profile" evidence="7">
    <location>
        <begin position="37"/>
        <end position="73"/>
    </location>
</feature>
<evidence type="ECO:0000256" key="1">
    <source>
        <dbReference type="ARBA" id="ARBA00004613"/>
    </source>
</evidence>
<keyword evidence="2" id="KW-0964">Secreted</keyword>
<evidence type="ECO:0000313" key="8">
    <source>
        <dbReference type="EMBL" id="ACJ04425.1"/>
    </source>
</evidence>
<reference evidence="8" key="1">
    <citation type="submission" date="2008-09" db="EMBL/GenBank/DDBJ databases">
        <title>Cloning and sequencing of defensins in hard and soft ticks.</title>
        <authorList>
            <person name="Matejovska T."/>
            <person name="Golovchenko M."/>
            <person name="Rudenko N."/>
            <person name="Grubhoffer L."/>
        </authorList>
    </citation>
    <scope>NUCLEOTIDE SEQUENCE</scope>
</reference>
<evidence type="ECO:0000256" key="3">
    <source>
        <dbReference type="ARBA" id="ARBA00022529"/>
    </source>
</evidence>
<dbReference type="InterPro" id="IPR036574">
    <property type="entry name" value="Scorpion_toxin-like_sf"/>
</dbReference>
<dbReference type="Gene3D" id="3.30.30.10">
    <property type="entry name" value="Knottin, scorpion toxin-like"/>
    <property type="match status" value="1"/>
</dbReference>
<feature type="chain" id="PRO_5002851000" evidence="6">
    <location>
        <begin position="20"/>
        <end position="73"/>
    </location>
</feature>
<evidence type="ECO:0000256" key="4">
    <source>
        <dbReference type="ARBA" id="ARBA00023022"/>
    </source>
</evidence>
<dbReference type="PROSITE" id="PS51378">
    <property type="entry name" value="INVERT_DEFENSINS"/>
    <property type="match status" value="1"/>
</dbReference>
<accession>B6UYJ5</accession>
<dbReference type="EMBL" id="FJ222575">
    <property type="protein sequence ID" value="ACJ04425.1"/>
    <property type="molecule type" value="mRNA"/>
</dbReference>
<dbReference type="SUPFAM" id="SSF57095">
    <property type="entry name" value="Scorpion toxin-like"/>
    <property type="match status" value="1"/>
</dbReference>
<keyword evidence="5" id="KW-1015">Disulfide bond</keyword>
<keyword evidence="3" id="KW-0929">Antimicrobial</keyword>
<dbReference type="InterPro" id="IPR001542">
    <property type="entry name" value="Defensin_invertebrate/fungal"/>
</dbReference>
<sequence length="73" mass="8192">MNKLFIVALVVALAVATMAQEVHDDVEEQSVPRVRRGYGCPFNQYQCHSHCSGIRGYKGGYCKGTFKQTCKCY</sequence>
<organism evidence="8">
    <name type="scientific">Ornithodoros papillipes</name>
    <dbReference type="NCBI Taxonomy" id="570971"/>
    <lineage>
        <taxon>Eukaryota</taxon>
        <taxon>Metazoa</taxon>
        <taxon>Ecdysozoa</taxon>
        <taxon>Arthropoda</taxon>
        <taxon>Chelicerata</taxon>
        <taxon>Arachnida</taxon>
        <taxon>Acari</taxon>
        <taxon>Parasitiformes</taxon>
        <taxon>Ixodida</taxon>
        <taxon>Ixodoidea</taxon>
        <taxon>Argasidae</taxon>
        <taxon>Ornithodorinae</taxon>
        <taxon>Ornithodoros</taxon>
    </lineage>
</organism>
<comment type="subcellular location">
    <subcellularLocation>
        <location evidence="1">Secreted</location>
    </subcellularLocation>
</comment>
<keyword evidence="4" id="KW-0044">Antibiotic</keyword>
<dbReference type="AlphaFoldDB" id="B6UYJ5"/>
<dbReference type="Pfam" id="PF01097">
    <property type="entry name" value="Defensin_2"/>
    <property type="match status" value="1"/>
</dbReference>
<evidence type="ECO:0000256" key="5">
    <source>
        <dbReference type="ARBA" id="ARBA00023157"/>
    </source>
</evidence>
<name>B6UYJ5_9ACAR</name>
<keyword evidence="6" id="KW-0732">Signal</keyword>
<evidence type="ECO:0000256" key="6">
    <source>
        <dbReference type="SAM" id="SignalP"/>
    </source>
</evidence>
<evidence type="ECO:0000256" key="2">
    <source>
        <dbReference type="ARBA" id="ARBA00022525"/>
    </source>
</evidence>
<protein>
    <submittedName>
        <fullName evidence="8">Defensin A</fullName>
    </submittedName>
</protein>
<proteinExistence type="evidence at transcript level"/>
<dbReference type="GO" id="GO:0042742">
    <property type="term" value="P:defense response to bacterium"/>
    <property type="evidence" value="ECO:0007669"/>
    <property type="project" value="UniProtKB-KW"/>
</dbReference>